<organism evidence="1 2">
    <name type="scientific">Clostridium baratii str. Sullivan</name>
    <dbReference type="NCBI Taxonomy" id="1415775"/>
    <lineage>
        <taxon>Bacteria</taxon>
        <taxon>Bacillati</taxon>
        <taxon>Bacillota</taxon>
        <taxon>Clostridia</taxon>
        <taxon>Eubacteriales</taxon>
        <taxon>Clostridiaceae</taxon>
        <taxon>Clostridium</taxon>
    </lineage>
</organism>
<keyword evidence="2" id="KW-1185">Reference proteome</keyword>
<evidence type="ECO:0000313" key="1">
    <source>
        <dbReference type="EMBL" id="AIY85372.1"/>
    </source>
</evidence>
<reference evidence="1 2" key="1">
    <citation type="journal article" date="2015" name="Infect. Genet. Evol.">
        <title>Genomic sequences of six botulinum neurotoxin-producing strains representing three clostridial species illustrate the mobility and diversity of botulinum neurotoxin genes.</title>
        <authorList>
            <person name="Smith T.J."/>
            <person name="Hill K.K."/>
            <person name="Xie G."/>
            <person name="Foley B.T."/>
            <person name="Williamson C.H."/>
            <person name="Foster J.T."/>
            <person name="Johnson S.L."/>
            <person name="Chertkov O."/>
            <person name="Teshima H."/>
            <person name="Gibbons H.S."/>
            <person name="Johnsky L.A."/>
            <person name="Karavis M.A."/>
            <person name="Smith L.A."/>
        </authorList>
    </citation>
    <scope>NUCLEOTIDE SEQUENCE [LARGE SCALE GENOMIC DNA]</scope>
    <source>
        <strain evidence="1 2">Sullivan</strain>
        <plasmid evidence="1">pCBJ</plasmid>
    </source>
</reference>
<protein>
    <submittedName>
        <fullName evidence="1">Uncharacterized protein</fullName>
    </submittedName>
</protein>
<dbReference type="EMBL" id="CP006906">
    <property type="protein sequence ID" value="AIY85372.1"/>
    <property type="molecule type" value="Genomic_DNA"/>
</dbReference>
<evidence type="ECO:0000313" key="2">
    <source>
        <dbReference type="Proteomes" id="UP000030635"/>
    </source>
</evidence>
<dbReference type="RefSeq" id="WP_173406294.1">
    <property type="nucleotide sequence ID" value="NZ_CP006906.1"/>
</dbReference>
<dbReference type="Proteomes" id="UP000030635">
    <property type="component" value="Plasmid pCBJ"/>
</dbReference>
<dbReference type="KEGG" id="cbv:U729_3103"/>
<keyword evidence="1" id="KW-0614">Plasmid</keyword>
<sequence>MKIDIEEINEIINKEIEFAKQVNPVMALGMEQIRRVLNEYNYELDKKADK</sequence>
<accession>A0A0A7G0K8</accession>
<dbReference type="AlphaFoldDB" id="A0A0A7G0K8"/>
<dbReference type="HOGENOM" id="CLU_3116214_0_0_9"/>
<geneLocation type="plasmid" evidence="1 2">
    <name>pCBJ</name>
</geneLocation>
<gene>
    <name evidence="1" type="ORF">U729_3103</name>
</gene>
<name>A0A0A7G0K8_9CLOT</name>
<proteinExistence type="predicted"/>